<evidence type="ECO:0000313" key="3">
    <source>
        <dbReference type="Proteomes" id="UP000583929"/>
    </source>
</evidence>
<reference evidence="2 3" key="1">
    <citation type="journal article" date="2020" name="bioRxiv">
        <title>Sequence and annotation of 42 cannabis genomes reveals extensive copy number variation in cannabinoid synthesis and pathogen resistance genes.</title>
        <authorList>
            <person name="Mckernan K.J."/>
            <person name="Helbert Y."/>
            <person name="Kane L.T."/>
            <person name="Ebling H."/>
            <person name="Zhang L."/>
            <person name="Liu B."/>
            <person name="Eaton Z."/>
            <person name="Mclaughlin S."/>
            <person name="Kingan S."/>
            <person name="Baybayan P."/>
            <person name="Concepcion G."/>
            <person name="Jordan M."/>
            <person name="Riva A."/>
            <person name="Barbazuk W."/>
            <person name="Harkins T."/>
        </authorList>
    </citation>
    <scope>NUCLEOTIDE SEQUENCE [LARGE SCALE GENOMIC DNA]</scope>
    <source>
        <strain evidence="3">cv. Jamaican Lion 4</strain>
        <tissue evidence="2">Leaf</tissue>
    </source>
</reference>
<dbReference type="Proteomes" id="UP000583929">
    <property type="component" value="Unassembled WGS sequence"/>
</dbReference>
<evidence type="ECO:0000313" key="2">
    <source>
        <dbReference type="EMBL" id="KAF4384475.1"/>
    </source>
</evidence>
<evidence type="ECO:0000259" key="1">
    <source>
        <dbReference type="Pfam" id="PF09331"/>
    </source>
</evidence>
<sequence>MESSCTFTTTTALLLLHYDQPPFVLSCFTYSSFSPIASPLTISDEFECVAMVITRSSISPSPSGLKRKDVGDEGGNVRKICLGDDKSDDSVGVDVVNERRSKKSNDSVCKDVENERSKKINEKVAENVKKSSVSSLSKKKSRVLDISPDDRKSKKLKLNSVAEVDEGVLESDDESSIAILAKAKLISFVLMYLLWEFYLKPEEIFCGKTIFWTHNDDVLVDIRAKLTEKQRAIVHFGLGEFAVISSLLCKGDTDMLKYVRNGDVFVDKYFSDMIVTHGAVKQHFLNSTFKDDEFKVRMAVLHLVTNYLLSKPPDKHVSNRLLHLIGSGEFDSFPWGKVVYDTTLYYLRLGLKGKKGAKLKALAKIKGIDKKGSDSNSKTYKLAVFPFIF</sequence>
<dbReference type="PANTHER" id="PTHR48449">
    <property type="entry name" value="DUF1985 DOMAIN-CONTAINING PROTEIN"/>
    <property type="match status" value="1"/>
</dbReference>
<dbReference type="Pfam" id="PF09331">
    <property type="entry name" value="DUF1985"/>
    <property type="match status" value="1"/>
</dbReference>
<dbReference type="EMBL" id="JAATIQ010000091">
    <property type="protein sequence ID" value="KAF4384475.1"/>
    <property type="molecule type" value="Genomic_DNA"/>
</dbReference>
<feature type="domain" description="DUF1985" evidence="1">
    <location>
        <begin position="231"/>
        <end position="344"/>
    </location>
</feature>
<dbReference type="PANTHER" id="PTHR48449:SF1">
    <property type="entry name" value="DUF1985 DOMAIN-CONTAINING PROTEIN"/>
    <property type="match status" value="1"/>
</dbReference>
<keyword evidence="3" id="KW-1185">Reference proteome</keyword>
<name>A0A7J6GNG5_CANSA</name>
<dbReference type="InterPro" id="IPR015410">
    <property type="entry name" value="DUF1985"/>
</dbReference>
<proteinExistence type="predicted"/>
<gene>
    <name evidence="2" type="ORF">G4B88_007112</name>
</gene>
<dbReference type="AlphaFoldDB" id="A0A7J6GNG5"/>
<comment type="caution">
    <text evidence="2">The sequence shown here is derived from an EMBL/GenBank/DDBJ whole genome shotgun (WGS) entry which is preliminary data.</text>
</comment>
<organism evidence="2 3">
    <name type="scientific">Cannabis sativa</name>
    <name type="common">Hemp</name>
    <name type="synonym">Marijuana</name>
    <dbReference type="NCBI Taxonomy" id="3483"/>
    <lineage>
        <taxon>Eukaryota</taxon>
        <taxon>Viridiplantae</taxon>
        <taxon>Streptophyta</taxon>
        <taxon>Embryophyta</taxon>
        <taxon>Tracheophyta</taxon>
        <taxon>Spermatophyta</taxon>
        <taxon>Magnoliopsida</taxon>
        <taxon>eudicotyledons</taxon>
        <taxon>Gunneridae</taxon>
        <taxon>Pentapetalae</taxon>
        <taxon>rosids</taxon>
        <taxon>fabids</taxon>
        <taxon>Rosales</taxon>
        <taxon>Cannabaceae</taxon>
        <taxon>Cannabis</taxon>
    </lineage>
</organism>
<accession>A0A7J6GNG5</accession>
<protein>
    <recommendedName>
        <fullName evidence="1">DUF1985 domain-containing protein</fullName>
    </recommendedName>
</protein>